<dbReference type="Pfam" id="PF20152">
    <property type="entry name" value="DUF6534"/>
    <property type="match status" value="1"/>
</dbReference>
<dbReference type="OrthoDB" id="3046149at2759"/>
<accession>A0A8H5B718</accession>
<keyword evidence="1" id="KW-1133">Transmembrane helix</keyword>
<evidence type="ECO:0000256" key="1">
    <source>
        <dbReference type="SAM" id="Phobius"/>
    </source>
</evidence>
<gene>
    <name evidence="3" type="ORF">D9619_012568</name>
</gene>
<feature type="transmembrane region" description="Helical" evidence="1">
    <location>
        <begin position="496"/>
        <end position="518"/>
    </location>
</feature>
<sequence>MFNNLPSPLPTVMPSGQTIPEMSKIAGPLFLGIAFNWSLFRVLTVQVYVYLLAFRGDRIMLRAIVYCVYCVEALQSILIARDAYDTFVIGGMCQRNPYQLYQVHTLWLSVPVLTGLVTFTCQGLFAYLAYRIWVLSMNRSLLKFAFVAICVSCLVELASSIVLAVALKQVGSFDLAEDAPSFTVMTGLWYCSSSFGDILIAICMVYLVSQTNTNMSRHTQTFLHKVVRLTIGTASVTAVIAIITLLLTVNIDVPSHPIQAPSVKSPIFFDWTRCEVSETSSHSCCPSVRESALDAQCAALCGGVGRASRKWHAALVCGRWTTGERFRLVCTLQSRLTENRQLLGSAFNTTLFGVLSVQVLLYSIGGPKDKLLLKAIVYVVFFLEGLQSILIIRDIFHVFVYGGMVERDPQRLMDVNNLWLSVPVLTGLVTFICQGLFAYRIWVLSMGRLVFKIAFFAICISCLVELASSLVLAVALKNIGSLDIANVSDSFSVMTGIWYCSSTFGDVLIAGCMVYLSISQRTNVFLHRVVRLTIGTASATAVIAVVTLLLTVIGPIYPSYYQASLAVLGKMYSNSMMVMLNNRLRVSARSPDDLGMWSRQKEKDMHSGTIVLTEISFSQGTTTMPSAFMQSSTSSP</sequence>
<protein>
    <recommendedName>
        <fullName evidence="2">DUF6534 domain-containing protein</fullName>
    </recommendedName>
</protein>
<feature type="transmembrane region" description="Helical" evidence="1">
    <location>
        <begin position="29"/>
        <end position="51"/>
    </location>
</feature>
<feature type="domain" description="DUF6534" evidence="2">
    <location>
        <begin position="503"/>
        <end position="583"/>
    </location>
</feature>
<name>A0A8H5B718_9AGAR</name>
<feature type="transmembrane region" description="Helical" evidence="1">
    <location>
        <begin position="229"/>
        <end position="251"/>
    </location>
</feature>
<feature type="transmembrane region" description="Helical" evidence="1">
    <location>
        <begin position="141"/>
        <end position="167"/>
    </location>
</feature>
<evidence type="ECO:0000259" key="2">
    <source>
        <dbReference type="Pfam" id="PF20152"/>
    </source>
</evidence>
<feature type="transmembrane region" description="Helical" evidence="1">
    <location>
        <begin position="63"/>
        <end position="84"/>
    </location>
</feature>
<feature type="transmembrane region" description="Helical" evidence="1">
    <location>
        <begin position="187"/>
        <end position="208"/>
    </location>
</feature>
<proteinExistence type="predicted"/>
<dbReference type="PANTHER" id="PTHR40465:SF1">
    <property type="entry name" value="DUF6534 DOMAIN-CONTAINING PROTEIN"/>
    <property type="match status" value="1"/>
</dbReference>
<feature type="transmembrane region" description="Helical" evidence="1">
    <location>
        <begin position="342"/>
        <end position="364"/>
    </location>
</feature>
<dbReference type="EMBL" id="JAACJJ010000032">
    <property type="protein sequence ID" value="KAF5317754.1"/>
    <property type="molecule type" value="Genomic_DNA"/>
</dbReference>
<comment type="caution">
    <text evidence="3">The sequence shown here is derived from an EMBL/GenBank/DDBJ whole genome shotgun (WGS) entry which is preliminary data.</text>
</comment>
<dbReference type="AlphaFoldDB" id="A0A8H5B718"/>
<feature type="transmembrane region" description="Helical" evidence="1">
    <location>
        <begin position="530"/>
        <end position="554"/>
    </location>
</feature>
<feature type="transmembrane region" description="Helical" evidence="1">
    <location>
        <begin position="104"/>
        <end position="129"/>
    </location>
</feature>
<feature type="transmembrane region" description="Helical" evidence="1">
    <location>
        <begin position="376"/>
        <end position="400"/>
    </location>
</feature>
<dbReference type="InterPro" id="IPR045339">
    <property type="entry name" value="DUF6534"/>
</dbReference>
<dbReference type="Proteomes" id="UP000567179">
    <property type="component" value="Unassembled WGS sequence"/>
</dbReference>
<keyword evidence="4" id="KW-1185">Reference proteome</keyword>
<feature type="transmembrane region" description="Helical" evidence="1">
    <location>
        <begin position="420"/>
        <end position="442"/>
    </location>
</feature>
<evidence type="ECO:0000313" key="3">
    <source>
        <dbReference type="EMBL" id="KAF5317754.1"/>
    </source>
</evidence>
<keyword evidence="1" id="KW-0812">Transmembrane</keyword>
<keyword evidence="1" id="KW-0472">Membrane</keyword>
<reference evidence="3 4" key="1">
    <citation type="journal article" date="2020" name="ISME J.">
        <title>Uncovering the hidden diversity of litter-decomposition mechanisms in mushroom-forming fungi.</title>
        <authorList>
            <person name="Floudas D."/>
            <person name="Bentzer J."/>
            <person name="Ahren D."/>
            <person name="Johansson T."/>
            <person name="Persson P."/>
            <person name="Tunlid A."/>
        </authorList>
    </citation>
    <scope>NUCLEOTIDE SEQUENCE [LARGE SCALE GENOMIC DNA]</scope>
    <source>
        <strain evidence="3 4">CBS 101986</strain>
    </source>
</reference>
<feature type="transmembrane region" description="Helical" evidence="1">
    <location>
        <begin position="454"/>
        <end position="476"/>
    </location>
</feature>
<organism evidence="3 4">
    <name type="scientific">Psilocybe cf. subviscida</name>
    <dbReference type="NCBI Taxonomy" id="2480587"/>
    <lineage>
        <taxon>Eukaryota</taxon>
        <taxon>Fungi</taxon>
        <taxon>Dikarya</taxon>
        <taxon>Basidiomycota</taxon>
        <taxon>Agaricomycotina</taxon>
        <taxon>Agaricomycetes</taxon>
        <taxon>Agaricomycetidae</taxon>
        <taxon>Agaricales</taxon>
        <taxon>Agaricineae</taxon>
        <taxon>Strophariaceae</taxon>
        <taxon>Psilocybe</taxon>
    </lineage>
</organism>
<dbReference type="PANTHER" id="PTHR40465">
    <property type="entry name" value="CHROMOSOME 1, WHOLE GENOME SHOTGUN SEQUENCE"/>
    <property type="match status" value="1"/>
</dbReference>
<evidence type="ECO:0000313" key="4">
    <source>
        <dbReference type="Proteomes" id="UP000567179"/>
    </source>
</evidence>